<dbReference type="InterPro" id="IPR021617">
    <property type="entry name" value="DUF3231"/>
</dbReference>
<dbReference type="OrthoDB" id="1675670at2"/>
<reference evidence="2" key="1">
    <citation type="submission" date="2015-08" db="EMBL/GenBank/DDBJ databases">
        <title>Fjat-14210 dsm16467.</title>
        <authorList>
            <person name="Liu B."/>
            <person name="Wang J."/>
            <person name="Zhu Y."/>
            <person name="Liu G."/>
            <person name="Chen Q."/>
            <person name="Chen Z."/>
            <person name="Lan J."/>
            <person name="Che J."/>
            <person name="Ge C."/>
            <person name="Shi H."/>
            <person name="Pan Z."/>
            <person name="Liu X."/>
        </authorList>
    </citation>
    <scope>NUCLEOTIDE SEQUENCE [LARGE SCALE GENOMIC DNA]</scope>
    <source>
        <strain evidence="2">DSM 16467</strain>
    </source>
</reference>
<evidence type="ECO:0000313" key="1">
    <source>
        <dbReference type="EMBL" id="KOO42956.1"/>
    </source>
</evidence>
<evidence type="ECO:0000313" key="2">
    <source>
        <dbReference type="Proteomes" id="UP000037558"/>
    </source>
</evidence>
<dbReference type="STRING" id="284581.AMD01_17635"/>
<keyword evidence="2" id="KW-1185">Reference proteome</keyword>
<sequence>MNNDGRIVTLTAGEVSGLWSGYIGETMLHCVMTSFLSTVEDSNARTLLEANKKRLDERLVRYQKLFEQEGMIAPAGFSEQDVFLDAPRMFSDKFYLFYMKEMARGSIILYTEALFGSHRRDLREFFIQNIEEYTNVFNQAIEYLLEKGIVIRTPSIPIPKEIHFVHHPSFLGKIRGKNRPVTAQEIKSIYINLDTNMLGKSLMIGFSQASTSVDLRTYLVRGRKIAHKHIDLFIHTLTDEDLPSPQLWDPEVTESRIPPFSEKLMLYHTGLASASGLANYGSALSQIARKDLSLMFARLSLETARFAGEGTKIAIEKGWLEQPPLASNRDFLSS</sequence>
<comment type="caution">
    <text evidence="1">The sequence shown here is derived from an EMBL/GenBank/DDBJ whole genome shotgun (WGS) entry which is preliminary data.</text>
</comment>
<organism evidence="1 2">
    <name type="scientific">Priestia koreensis</name>
    <dbReference type="NCBI Taxonomy" id="284581"/>
    <lineage>
        <taxon>Bacteria</taxon>
        <taxon>Bacillati</taxon>
        <taxon>Bacillota</taxon>
        <taxon>Bacilli</taxon>
        <taxon>Bacillales</taxon>
        <taxon>Bacillaceae</taxon>
        <taxon>Priestia</taxon>
    </lineage>
</organism>
<dbReference type="AlphaFoldDB" id="A0A0M0KVX0"/>
<dbReference type="InterPro" id="IPR012347">
    <property type="entry name" value="Ferritin-like"/>
</dbReference>
<protein>
    <recommendedName>
        <fullName evidence="3">DUF3231 family protein</fullName>
    </recommendedName>
</protein>
<dbReference type="Gene3D" id="1.20.1260.10">
    <property type="match status" value="2"/>
</dbReference>
<dbReference type="PATRIC" id="fig|284581.3.peg.3039"/>
<gene>
    <name evidence="1" type="ORF">AMD01_17635</name>
</gene>
<dbReference type="Pfam" id="PF11553">
    <property type="entry name" value="DUF3231"/>
    <property type="match status" value="2"/>
</dbReference>
<accession>A0A0M0KVX0</accession>
<dbReference type="Proteomes" id="UP000037558">
    <property type="component" value="Unassembled WGS sequence"/>
</dbReference>
<dbReference type="RefSeq" id="WP_053402761.1">
    <property type="nucleotide sequence ID" value="NZ_JAUKEN010000001.1"/>
</dbReference>
<evidence type="ECO:0008006" key="3">
    <source>
        <dbReference type="Google" id="ProtNLM"/>
    </source>
</evidence>
<proteinExistence type="predicted"/>
<dbReference type="EMBL" id="LILC01000023">
    <property type="protein sequence ID" value="KOO42956.1"/>
    <property type="molecule type" value="Genomic_DNA"/>
</dbReference>
<name>A0A0M0KVX0_9BACI</name>